<reference evidence="2" key="1">
    <citation type="submission" date="2023-06" db="EMBL/GenBank/DDBJ databases">
        <authorList>
            <person name="Kurt Z."/>
        </authorList>
    </citation>
    <scope>NUCLEOTIDE SEQUENCE</scope>
</reference>
<comment type="caution">
    <text evidence="2">The sequence shown here is derived from an EMBL/GenBank/DDBJ whole genome shotgun (WGS) entry which is preliminary data.</text>
</comment>
<evidence type="ECO:0000256" key="1">
    <source>
        <dbReference type="SAM" id="Coils"/>
    </source>
</evidence>
<sequence length="422" mass="49676">MNIPLELLLNNLTKIQVQQFREVLQMHKSINSLQDTAEIMTKLIVADAALQQIIEPDRVLCLPKKINQAVQNIVQFVSLQSCYYENDQQVQKLTNKSQNLQQKLDKQYADIQNLKHVDSDVMDENELIEYQKQLDTQNDNKIKKIQQFNTILAMQLDNEEHLLQQQKSLLEQQLVTKHQIINRTKQNIGEKRFQLQQDLQKHMNSYKHELFNLQENEVSSTQEIISLQEQIQPLIDKISKQQQIIDSQLIKQKQIKQEYLSLVESNAQQLTALCAQFMSKHKKKNLNRKDSSQTEQIQIFMKQQSEKQIKDTNFLLQRAKLTQLAVQQDLENKKLLFDEISSQIELLEEKCNGLKIRVDNIQDISKIEELKTKCQTNNQLIQELKEDQNVKFKQTNKSNDSSIYLNEKRDYLKSRLVNSFVQ</sequence>
<evidence type="ECO:0000313" key="3">
    <source>
        <dbReference type="EMBL" id="CAL6004679.1"/>
    </source>
</evidence>
<feature type="coiled-coil region" evidence="1">
    <location>
        <begin position="153"/>
        <end position="216"/>
    </location>
</feature>
<feature type="coiled-coil region" evidence="1">
    <location>
        <begin position="90"/>
        <end position="117"/>
    </location>
</feature>
<dbReference type="AlphaFoldDB" id="A0AA86P0Z4"/>
<protein>
    <submittedName>
        <fullName evidence="3">Hypothetical_protein</fullName>
    </submittedName>
</protein>
<dbReference type="Proteomes" id="UP001642409">
    <property type="component" value="Unassembled WGS sequence"/>
</dbReference>
<keyword evidence="4" id="KW-1185">Reference proteome</keyword>
<organism evidence="2">
    <name type="scientific">Hexamita inflata</name>
    <dbReference type="NCBI Taxonomy" id="28002"/>
    <lineage>
        <taxon>Eukaryota</taxon>
        <taxon>Metamonada</taxon>
        <taxon>Diplomonadida</taxon>
        <taxon>Hexamitidae</taxon>
        <taxon>Hexamitinae</taxon>
        <taxon>Hexamita</taxon>
    </lineage>
</organism>
<evidence type="ECO:0000313" key="4">
    <source>
        <dbReference type="Proteomes" id="UP001642409"/>
    </source>
</evidence>
<proteinExistence type="predicted"/>
<keyword evidence="1" id="KW-0175">Coiled coil</keyword>
<accession>A0AA86P0Z4</accession>
<feature type="coiled-coil region" evidence="1">
    <location>
        <begin position="330"/>
        <end position="387"/>
    </location>
</feature>
<name>A0AA86P0Z4_9EUKA</name>
<dbReference type="EMBL" id="CATOUU010000424">
    <property type="protein sequence ID" value="CAI9929073.1"/>
    <property type="molecule type" value="Genomic_DNA"/>
</dbReference>
<dbReference type="EMBL" id="CAXDID020000049">
    <property type="protein sequence ID" value="CAL6004679.1"/>
    <property type="molecule type" value="Genomic_DNA"/>
</dbReference>
<evidence type="ECO:0000313" key="2">
    <source>
        <dbReference type="EMBL" id="CAI9929073.1"/>
    </source>
</evidence>
<reference evidence="3 4" key="2">
    <citation type="submission" date="2024-07" db="EMBL/GenBank/DDBJ databases">
        <authorList>
            <person name="Akdeniz Z."/>
        </authorList>
    </citation>
    <scope>NUCLEOTIDE SEQUENCE [LARGE SCALE GENOMIC DNA]</scope>
</reference>
<gene>
    <name evidence="2" type="ORF">HINF_LOCUS16718</name>
    <name evidence="3" type="ORF">HINF_LOCUS19002</name>
</gene>